<evidence type="ECO:0000256" key="3">
    <source>
        <dbReference type="ARBA" id="ARBA00022807"/>
    </source>
</evidence>
<name>A0ABC9TJ04_ENTFL</name>
<dbReference type="Proteomes" id="UP000015750">
    <property type="component" value="Unassembled WGS sequence"/>
</dbReference>
<keyword evidence="6" id="KW-0812">Transmembrane</keyword>
<organism evidence="7 8">
    <name type="scientific">Enterococcus faecalis RP2S-4</name>
    <dbReference type="NCBI Taxonomy" id="1244145"/>
    <lineage>
        <taxon>Bacteria</taxon>
        <taxon>Bacillati</taxon>
        <taxon>Bacillota</taxon>
        <taxon>Bacilli</taxon>
        <taxon>Lactobacillales</taxon>
        <taxon>Enterococcaceae</taxon>
        <taxon>Enterococcus</taxon>
    </lineage>
</organism>
<evidence type="ECO:0000256" key="5">
    <source>
        <dbReference type="SAM" id="MobiDB-lite"/>
    </source>
</evidence>
<dbReference type="Gene3D" id="2.40.260.10">
    <property type="entry name" value="Sortase"/>
    <property type="match status" value="1"/>
</dbReference>
<keyword evidence="2" id="KW-0378">Hydrolase</keyword>
<feature type="region of interest" description="Disordered" evidence="5">
    <location>
        <begin position="46"/>
        <end position="79"/>
    </location>
</feature>
<dbReference type="InterPro" id="IPR005754">
    <property type="entry name" value="Sortase"/>
</dbReference>
<dbReference type="EMBL" id="ATIR01000044">
    <property type="protein sequence ID" value="EPI08716.1"/>
    <property type="molecule type" value="Genomic_DNA"/>
</dbReference>
<dbReference type="Pfam" id="PF04203">
    <property type="entry name" value="Sortase"/>
    <property type="match status" value="1"/>
</dbReference>
<dbReference type="CDD" id="cd06165">
    <property type="entry name" value="Sortase_A"/>
    <property type="match status" value="1"/>
</dbReference>
<dbReference type="SUPFAM" id="SSF63817">
    <property type="entry name" value="Sortase"/>
    <property type="match status" value="1"/>
</dbReference>
<keyword evidence="1" id="KW-0645">Protease</keyword>
<proteinExistence type="predicted"/>
<dbReference type="InterPro" id="IPR023365">
    <property type="entry name" value="Sortase_dom-sf"/>
</dbReference>
<evidence type="ECO:0000313" key="8">
    <source>
        <dbReference type="Proteomes" id="UP000015750"/>
    </source>
</evidence>
<evidence type="ECO:0000313" key="7">
    <source>
        <dbReference type="EMBL" id="EPI08716.1"/>
    </source>
</evidence>
<reference evidence="7 8" key="1">
    <citation type="submission" date="2013-06" db="EMBL/GenBank/DDBJ databases">
        <authorList>
            <person name="Weinstock G."/>
            <person name="Sodergren E."/>
            <person name="Lobos E.A."/>
            <person name="Fulton L."/>
            <person name="Fulton R."/>
            <person name="Courtney L."/>
            <person name="Fronick C."/>
            <person name="O'Laughlin M."/>
            <person name="Godfrey J."/>
            <person name="Wilson R.M."/>
            <person name="Miner T."/>
            <person name="Farmer C."/>
            <person name="Delehaunty K."/>
            <person name="Cordes M."/>
            <person name="Minx P."/>
            <person name="Tomlinson C."/>
            <person name="Chen J."/>
            <person name="Wollam A."/>
            <person name="Pepin K.H."/>
            <person name="Bhonagiri V."/>
            <person name="Zhang X."/>
            <person name="Warren W."/>
            <person name="Mitreva M."/>
            <person name="Mardis E.R."/>
            <person name="Wilson R.K."/>
        </authorList>
    </citation>
    <scope>NUCLEOTIDE SEQUENCE [LARGE SCALE GENOMIC DNA]</scope>
    <source>
        <strain evidence="7 8">RP2S-4</strain>
    </source>
</reference>
<feature type="transmembrane region" description="Helical" evidence="6">
    <location>
        <begin position="12"/>
        <end position="30"/>
    </location>
</feature>
<feature type="active site" description="Proton donor/acceptor" evidence="4">
    <location>
        <position position="153"/>
    </location>
</feature>
<dbReference type="NCBIfam" id="TIGR01076">
    <property type="entry name" value="sortase_fam"/>
    <property type="match status" value="1"/>
</dbReference>
<sequence>MRKWIGKKQNKVFVGVIGILSITLFFFLFHEQGRINQTKQVIEETNQSGLEEAEKPKTTQSSKADVVTGAEEPESSTRVALADGERPTLETLQDAQASFSEVADDVLGSIEIPSIQLNMPILEGISYERMLYGAVTVLENQTMGQGNYVLAAHNAGVDGLMFSSLGNVAVGETITLQDRSGHAYTYKVKEQRHVNMTDTSVLDITRKPTLTLITCDQATKTTGRIVVIAELV</sequence>
<keyword evidence="3" id="KW-0788">Thiol protease</keyword>
<dbReference type="GO" id="GO:0008234">
    <property type="term" value="F:cysteine-type peptidase activity"/>
    <property type="evidence" value="ECO:0007669"/>
    <property type="project" value="UniProtKB-KW"/>
</dbReference>
<accession>A0ABC9TJ04</accession>
<feature type="active site" description="Acyl-thioester intermediate" evidence="4">
    <location>
        <position position="215"/>
    </location>
</feature>
<evidence type="ECO:0000256" key="1">
    <source>
        <dbReference type="ARBA" id="ARBA00022670"/>
    </source>
</evidence>
<evidence type="ECO:0000256" key="2">
    <source>
        <dbReference type="ARBA" id="ARBA00022801"/>
    </source>
</evidence>
<gene>
    <name evidence="7" type="ORF">D358_01491</name>
</gene>
<dbReference type="RefSeq" id="WP_016627328.1">
    <property type="nucleotide sequence ID" value="NZ_KE351874.1"/>
</dbReference>
<protein>
    <submittedName>
        <fullName evidence="7">Sortase family protein</fullName>
    </submittedName>
</protein>
<keyword evidence="6" id="KW-0472">Membrane</keyword>
<keyword evidence="6" id="KW-1133">Transmembrane helix</keyword>
<dbReference type="AlphaFoldDB" id="A0ABC9TJ04"/>
<evidence type="ECO:0000256" key="4">
    <source>
        <dbReference type="PIRSR" id="PIRSR605754-1"/>
    </source>
</evidence>
<comment type="caution">
    <text evidence="7">The sequence shown here is derived from an EMBL/GenBank/DDBJ whole genome shotgun (WGS) entry which is preliminary data.</text>
</comment>
<dbReference type="GO" id="GO:0006508">
    <property type="term" value="P:proteolysis"/>
    <property type="evidence" value="ECO:0007669"/>
    <property type="project" value="UniProtKB-KW"/>
</dbReference>
<dbReference type="InterPro" id="IPR042007">
    <property type="entry name" value="Sortase_A"/>
</dbReference>
<evidence type="ECO:0000256" key="6">
    <source>
        <dbReference type="SAM" id="Phobius"/>
    </source>
</evidence>